<dbReference type="Pfam" id="PF04972">
    <property type="entry name" value="BON"/>
    <property type="match status" value="3"/>
</dbReference>
<feature type="domain" description="BON" evidence="2">
    <location>
        <begin position="79"/>
        <end position="147"/>
    </location>
</feature>
<feature type="domain" description="BON" evidence="2">
    <location>
        <begin position="150"/>
        <end position="218"/>
    </location>
</feature>
<dbReference type="InterPro" id="IPR051686">
    <property type="entry name" value="Lipoprotein_DolP"/>
</dbReference>
<evidence type="ECO:0000313" key="4">
    <source>
        <dbReference type="Proteomes" id="UP000182826"/>
    </source>
</evidence>
<keyword evidence="1" id="KW-0732">Signal</keyword>
<dbReference type="OrthoDB" id="870892at2"/>
<dbReference type="PROSITE" id="PS50914">
    <property type="entry name" value="BON"/>
    <property type="match status" value="3"/>
</dbReference>
<gene>
    <name evidence="3" type="ORF">BKM63_16705</name>
</gene>
<dbReference type="PANTHER" id="PTHR34606">
    <property type="entry name" value="BON DOMAIN-CONTAINING PROTEIN"/>
    <property type="match status" value="1"/>
</dbReference>
<dbReference type="Proteomes" id="UP000182826">
    <property type="component" value="Unassembled WGS sequence"/>
</dbReference>
<dbReference type="Gene3D" id="3.30.1340.30">
    <property type="match status" value="3"/>
</dbReference>
<dbReference type="EMBL" id="MLFK01000009">
    <property type="protein sequence ID" value="OIV40522.1"/>
    <property type="molecule type" value="Genomic_DNA"/>
</dbReference>
<dbReference type="SMART" id="SM00749">
    <property type="entry name" value="BON"/>
    <property type="match status" value="3"/>
</dbReference>
<accession>A0A1J7CLK1</accession>
<proteinExistence type="predicted"/>
<dbReference type="RefSeq" id="WP_071637724.1">
    <property type="nucleotide sequence ID" value="NZ_MLFK01000009.1"/>
</dbReference>
<dbReference type="AlphaFoldDB" id="A0A1J7CLK1"/>
<dbReference type="InterPro" id="IPR007055">
    <property type="entry name" value="BON_dom"/>
</dbReference>
<dbReference type="PANTHER" id="PTHR34606:SF4">
    <property type="entry name" value="OUTER MEMBRANE LIPOPROTEIN DOLP"/>
    <property type="match status" value="1"/>
</dbReference>
<dbReference type="GO" id="GO:0008483">
    <property type="term" value="F:transaminase activity"/>
    <property type="evidence" value="ECO:0007669"/>
    <property type="project" value="UniProtKB-KW"/>
</dbReference>
<dbReference type="InterPro" id="IPR014004">
    <property type="entry name" value="Transpt-assoc_nodulatn_dom_bac"/>
</dbReference>
<comment type="caution">
    <text evidence="3">The sequence shown here is derived from an EMBL/GenBank/DDBJ whole genome shotgun (WGS) entry which is preliminary data.</text>
</comment>
<evidence type="ECO:0000313" key="3">
    <source>
        <dbReference type="EMBL" id="OIV40522.1"/>
    </source>
</evidence>
<feature type="domain" description="BON" evidence="2">
    <location>
        <begin position="4"/>
        <end position="72"/>
    </location>
</feature>
<sequence>MKKNNDVLRKEVVEAIKWEPLLRSNEIDVTVQDGIVTLGGTVDNYTQKKEAEQAVKSIAGVTGVVDDIKVDLFFSAIKSDTEITAAVSKALHENWAVPDHRIQVTVENGWVTLEGILHWNFQRKAADNAIRYLAGVRGVIDNIKIEAEIKDDLTKEIVEKALRLSWILDFDNIKVRVEGKTIYLSGIVDSLFQKDEAERIAWNTPGVWYVDNEIVVEFN</sequence>
<keyword evidence="3" id="KW-0032">Aminotransferase</keyword>
<evidence type="ECO:0000256" key="1">
    <source>
        <dbReference type="ARBA" id="ARBA00022729"/>
    </source>
</evidence>
<name>A0A1J7CLK1_FLAJO</name>
<keyword evidence="3" id="KW-0808">Transferase</keyword>
<keyword evidence="4" id="KW-1185">Reference proteome</keyword>
<evidence type="ECO:0000259" key="2">
    <source>
        <dbReference type="PROSITE" id="PS50914"/>
    </source>
</evidence>
<organism evidence="3 4">
    <name type="scientific">Flavobacterium johnsoniae</name>
    <name type="common">Cytophaga johnsonae</name>
    <dbReference type="NCBI Taxonomy" id="986"/>
    <lineage>
        <taxon>Bacteria</taxon>
        <taxon>Pseudomonadati</taxon>
        <taxon>Bacteroidota</taxon>
        <taxon>Flavobacteriia</taxon>
        <taxon>Flavobacteriales</taxon>
        <taxon>Flavobacteriaceae</taxon>
        <taxon>Flavobacterium</taxon>
    </lineage>
</organism>
<protein>
    <submittedName>
        <fullName evidence="3">Ornithine aminotransferase</fullName>
    </submittedName>
</protein>
<reference evidence="3 4" key="1">
    <citation type="submission" date="2016-10" db="EMBL/GenBank/DDBJ databases">
        <title>Draft Genome Sequence of Rhizobacteria Flavobacterium johnsoniae CI04.</title>
        <authorList>
            <person name="Bravo J.I."/>
            <person name="Lozano G.L."/>
            <person name="Handelsman J."/>
        </authorList>
    </citation>
    <scope>NUCLEOTIDE SEQUENCE [LARGE SCALE GENOMIC DNA]</scope>
    <source>
        <strain evidence="3 4">CI04</strain>
    </source>
</reference>